<protein>
    <submittedName>
        <fullName evidence="2">Spore coat protein</fullName>
    </submittedName>
</protein>
<keyword evidence="2" id="KW-0946">Virion</keyword>
<dbReference type="InterPro" id="IPR011428">
    <property type="entry name" value="Spore_coat_X/V"/>
</dbReference>
<dbReference type="Proteomes" id="UP001067121">
    <property type="component" value="Unassembled WGS sequence"/>
</dbReference>
<dbReference type="AlphaFoldDB" id="A0AAP3FQZ5"/>
<organism evidence="2 3">
    <name type="scientific">Bacillus vallismortis</name>
    <dbReference type="NCBI Taxonomy" id="72361"/>
    <lineage>
        <taxon>Bacteria</taxon>
        <taxon>Bacillati</taxon>
        <taxon>Bacillota</taxon>
        <taxon>Bacilli</taxon>
        <taxon>Bacillales</taxon>
        <taxon>Bacillaceae</taxon>
        <taxon>Bacillus</taxon>
    </lineage>
</organism>
<evidence type="ECO:0000313" key="2">
    <source>
        <dbReference type="EMBL" id="MCY8316778.1"/>
    </source>
</evidence>
<name>A0AAP3FQZ5_BACVA</name>
<proteinExistence type="predicted"/>
<feature type="domain" description="Spore coat protein X/V" evidence="1">
    <location>
        <begin position="8"/>
        <end position="63"/>
    </location>
</feature>
<evidence type="ECO:0000313" key="3">
    <source>
        <dbReference type="Proteomes" id="UP001067121"/>
    </source>
</evidence>
<gene>
    <name evidence="2" type="ORF">MOC71_08515</name>
</gene>
<comment type="caution">
    <text evidence="2">The sequence shown here is derived from an EMBL/GenBank/DDBJ whole genome shotgun (WGS) entry which is preliminary data.</text>
</comment>
<evidence type="ECO:0000259" key="1">
    <source>
        <dbReference type="Pfam" id="PF07552"/>
    </source>
</evidence>
<reference evidence="2" key="1">
    <citation type="submission" date="2022-02" db="EMBL/GenBank/DDBJ databases">
        <title>Crop Bioprotection Bacillus Genome Sequencing.</title>
        <authorList>
            <person name="Dunlap C."/>
        </authorList>
    </citation>
    <scope>NUCLEOTIDE SEQUENCE</scope>
    <source>
        <strain evidence="2">98-1</strain>
    </source>
</reference>
<dbReference type="EMBL" id="JALAOH010000018">
    <property type="protein sequence ID" value="MCY8316778.1"/>
    <property type="molecule type" value="Genomic_DNA"/>
</dbReference>
<dbReference type="GO" id="GO:0030435">
    <property type="term" value="P:sporulation resulting in formation of a cellular spore"/>
    <property type="evidence" value="ECO:0007669"/>
    <property type="project" value="InterPro"/>
</dbReference>
<dbReference type="RefSeq" id="WP_268543335.1">
    <property type="nucleotide sequence ID" value="NZ_JALAOH010000018.1"/>
</dbReference>
<keyword evidence="2" id="KW-0167">Capsid protein</keyword>
<sequence>MSSDEKVASLQPAIYEQLTNEFIQQIEIIDCENIIIDTTHLTSCLSIQATLTAMLFLAIQLVVTDEDLADTIASELLIFDKNQIKKRTTIKIINSRNIRVTLLSDQTITFIQMLTQVIDTFLIASGIL</sequence>
<dbReference type="Pfam" id="PF07552">
    <property type="entry name" value="Coat_X"/>
    <property type="match status" value="1"/>
</dbReference>
<dbReference type="GO" id="GO:0031160">
    <property type="term" value="C:spore wall"/>
    <property type="evidence" value="ECO:0007669"/>
    <property type="project" value="InterPro"/>
</dbReference>
<accession>A0AAP3FQZ5</accession>